<dbReference type="CDD" id="cd00338">
    <property type="entry name" value="Ser_Recombinase"/>
    <property type="match status" value="1"/>
</dbReference>
<dbReference type="SMART" id="SM00857">
    <property type="entry name" value="Resolvase"/>
    <property type="match status" value="1"/>
</dbReference>
<dbReference type="InterPro" id="IPR038109">
    <property type="entry name" value="DNA_bind_recomb_sf"/>
</dbReference>
<protein>
    <submittedName>
        <fullName evidence="3">Recombinase family protein</fullName>
    </submittedName>
</protein>
<dbReference type="PROSITE" id="PS51736">
    <property type="entry name" value="RECOMBINASES_3"/>
    <property type="match status" value="1"/>
</dbReference>
<dbReference type="Pfam" id="PF13408">
    <property type="entry name" value="Zn_ribbon_recom"/>
    <property type="match status" value="1"/>
</dbReference>
<dbReference type="PROSITE" id="PS51737">
    <property type="entry name" value="RECOMBINASE_DNA_BIND"/>
    <property type="match status" value="1"/>
</dbReference>
<name>A0A926EQG0_9FIRM</name>
<sequence length="529" mass="61503">MTATNITATNTPRVTVIDPRAPEKAKLRVAAYARVSSDSEDQVNSYIAQVDFYSKHIAGKEEWEMVDIYADEGISGLEARNRDEFNRMMADCREGKIDRVLCKSISRFARNTQEYIQFVRELLRLGISIHFEKENIDTGKMTSEQIAQIYGAFAQMESTSHSSNMRFSVRMRMENGLFVPPSVPYGYRLAGRDLEIVPEEAEVVRRIFSAYLSGQGKDDIAKELNQLGVDRGRNREKWYPSTVAYILTNISYTGNMIWQKSYATDTIPFQQVRNRGQKPRYFVEHSHPAIVSSEDFQRVQKLMSFRNGQFRGTVPQRRETLYSKRIYCGECGSLCRKKVTGGKTYWVCRRHDSDKADCPISQIPELEITAAILRLYHKLKLGQETVLRPVLTQLQELRERELRSNRKISDIDNEIARISEQNLVLVRLKSKGYVDSALYLSQMDEIEHKLRELRKLRRRLLETAGEDRQIQETERMLEYLTDSPEWLDEVTSDLFRELIERITIICPTRLKFRLLNGLELSESIERMVR</sequence>
<accession>A0A926EQG0</accession>
<dbReference type="InterPro" id="IPR011109">
    <property type="entry name" value="DNA_bind_recombinase_dom"/>
</dbReference>
<dbReference type="EMBL" id="JACRTD010000003">
    <property type="protein sequence ID" value="MBC8584782.1"/>
    <property type="molecule type" value="Genomic_DNA"/>
</dbReference>
<gene>
    <name evidence="3" type="ORF">H8705_04220</name>
</gene>
<dbReference type="InterPro" id="IPR050639">
    <property type="entry name" value="SSR_resolvase"/>
</dbReference>
<dbReference type="Gene3D" id="3.40.50.1390">
    <property type="entry name" value="Resolvase, N-terminal catalytic domain"/>
    <property type="match status" value="1"/>
</dbReference>
<dbReference type="GO" id="GO:0003677">
    <property type="term" value="F:DNA binding"/>
    <property type="evidence" value="ECO:0007669"/>
    <property type="project" value="InterPro"/>
</dbReference>
<feature type="domain" description="Recombinase" evidence="2">
    <location>
        <begin position="184"/>
        <end position="309"/>
    </location>
</feature>
<dbReference type="Pfam" id="PF00239">
    <property type="entry name" value="Resolvase"/>
    <property type="match status" value="1"/>
</dbReference>
<dbReference type="Proteomes" id="UP000623678">
    <property type="component" value="Unassembled WGS sequence"/>
</dbReference>
<evidence type="ECO:0000313" key="3">
    <source>
        <dbReference type="EMBL" id="MBC8584782.1"/>
    </source>
</evidence>
<dbReference type="InterPro" id="IPR006119">
    <property type="entry name" value="Resolv_N"/>
</dbReference>
<dbReference type="AlphaFoldDB" id="A0A926EQG0"/>
<dbReference type="GO" id="GO:0000150">
    <property type="term" value="F:DNA strand exchange activity"/>
    <property type="evidence" value="ECO:0007669"/>
    <property type="project" value="InterPro"/>
</dbReference>
<evidence type="ECO:0000259" key="2">
    <source>
        <dbReference type="PROSITE" id="PS51737"/>
    </source>
</evidence>
<reference evidence="3" key="1">
    <citation type="submission" date="2020-08" db="EMBL/GenBank/DDBJ databases">
        <title>Genome public.</title>
        <authorList>
            <person name="Liu C."/>
            <person name="Sun Q."/>
        </authorList>
    </citation>
    <scope>NUCLEOTIDE SEQUENCE</scope>
    <source>
        <strain evidence="3">NSJ-64</strain>
    </source>
</reference>
<dbReference type="Gene3D" id="3.90.1750.20">
    <property type="entry name" value="Putative Large Serine Recombinase, Chain B, Domain 2"/>
    <property type="match status" value="1"/>
</dbReference>
<evidence type="ECO:0000259" key="1">
    <source>
        <dbReference type="PROSITE" id="PS51736"/>
    </source>
</evidence>
<dbReference type="PANTHER" id="PTHR30461">
    <property type="entry name" value="DNA-INVERTASE FROM LAMBDOID PROPHAGE"/>
    <property type="match status" value="1"/>
</dbReference>
<proteinExistence type="predicted"/>
<dbReference type="InterPro" id="IPR025827">
    <property type="entry name" value="Zn_ribbon_recom_dom"/>
</dbReference>
<evidence type="ECO:0000313" key="4">
    <source>
        <dbReference type="Proteomes" id="UP000623678"/>
    </source>
</evidence>
<comment type="caution">
    <text evidence="3">The sequence shown here is derived from an EMBL/GenBank/DDBJ whole genome shotgun (WGS) entry which is preliminary data.</text>
</comment>
<feature type="domain" description="Resolvase/invertase-type recombinase catalytic" evidence="1">
    <location>
        <begin position="28"/>
        <end position="176"/>
    </location>
</feature>
<organism evidence="3 4">
    <name type="scientific">Youxingia wuxianensis</name>
    <dbReference type="NCBI Taxonomy" id="2763678"/>
    <lineage>
        <taxon>Bacteria</taxon>
        <taxon>Bacillati</taxon>
        <taxon>Bacillota</taxon>
        <taxon>Clostridia</taxon>
        <taxon>Eubacteriales</taxon>
        <taxon>Oscillospiraceae</taxon>
        <taxon>Youxingia</taxon>
    </lineage>
</organism>
<dbReference type="PANTHER" id="PTHR30461:SF23">
    <property type="entry name" value="DNA RECOMBINASE-RELATED"/>
    <property type="match status" value="1"/>
</dbReference>
<keyword evidence="4" id="KW-1185">Reference proteome</keyword>
<dbReference type="Pfam" id="PF07508">
    <property type="entry name" value="Recombinase"/>
    <property type="match status" value="1"/>
</dbReference>
<dbReference type="SUPFAM" id="SSF53041">
    <property type="entry name" value="Resolvase-like"/>
    <property type="match status" value="1"/>
</dbReference>
<dbReference type="RefSeq" id="WP_262394611.1">
    <property type="nucleotide sequence ID" value="NZ_JACRTD010000003.1"/>
</dbReference>
<dbReference type="InterPro" id="IPR036162">
    <property type="entry name" value="Resolvase-like_N_sf"/>
</dbReference>